<comment type="caution">
    <text evidence="1">The sequence shown here is derived from an EMBL/GenBank/DDBJ whole genome shotgun (WGS) entry which is preliminary data.</text>
</comment>
<dbReference type="Proteomes" id="UP001152888">
    <property type="component" value="Unassembled WGS sequence"/>
</dbReference>
<evidence type="ECO:0000313" key="1">
    <source>
        <dbReference type="EMBL" id="CAH1962127.1"/>
    </source>
</evidence>
<dbReference type="EMBL" id="CAKOFQ010006699">
    <property type="protein sequence ID" value="CAH1962127.1"/>
    <property type="molecule type" value="Genomic_DNA"/>
</dbReference>
<evidence type="ECO:0008006" key="3">
    <source>
        <dbReference type="Google" id="ProtNLM"/>
    </source>
</evidence>
<reference evidence="1" key="1">
    <citation type="submission" date="2022-03" db="EMBL/GenBank/DDBJ databases">
        <authorList>
            <person name="Sayadi A."/>
        </authorList>
    </citation>
    <scope>NUCLEOTIDE SEQUENCE</scope>
</reference>
<sequence>MPENGQERTVIRQEFFNIARFPRCIGALDCTHIKIKSPGGADPENYRNRKGFFSYNVQTTQNPYSVATVEIQDRQRHRAVAITSIAQESSASTSADLAETQENLTIAETHRQPRSEVKEKCLGYSEDNNIVQ</sequence>
<name>A0A9P0JWW9_ACAOB</name>
<organism evidence="1 2">
    <name type="scientific">Acanthoscelides obtectus</name>
    <name type="common">Bean weevil</name>
    <name type="synonym">Bruchus obtectus</name>
    <dbReference type="NCBI Taxonomy" id="200917"/>
    <lineage>
        <taxon>Eukaryota</taxon>
        <taxon>Metazoa</taxon>
        <taxon>Ecdysozoa</taxon>
        <taxon>Arthropoda</taxon>
        <taxon>Hexapoda</taxon>
        <taxon>Insecta</taxon>
        <taxon>Pterygota</taxon>
        <taxon>Neoptera</taxon>
        <taxon>Endopterygota</taxon>
        <taxon>Coleoptera</taxon>
        <taxon>Polyphaga</taxon>
        <taxon>Cucujiformia</taxon>
        <taxon>Chrysomeloidea</taxon>
        <taxon>Chrysomelidae</taxon>
        <taxon>Bruchinae</taxon>
        <taxon>Bruchini</taxon>
        <taxon>Acanthoscelides</taxon>
    </lineage>
</organism>
<evidence type="ECO:0000313" key="2">
    <source>
        <dbReference type="Proteomes" id="UP001152888"/>
    </source>
</evidence>
<dbReference type="OrthoDB" id="6590376at2759"/>
<dbReference type="AlphaFoldDB" id="A0A9P0JWW9"/>
<protein>
    <recommendedName>
        <fullName evidence="3">Nuclease HARBI1</fullName>
    </recommendedName>
</protein>
<keyword evidence="2" id="KW-1185">Reference proteome</keyword>
<gene>
    <name evidence="1" type="ORF">ACAOBT_LOCUS4516</name>
</gene>
<accession>A0A9P0JWW9</accession>
<proteinExistence type="predicted"/>